<dbReference type="InParanoid" id="G3AJP6"/>
<evidence type="ECO:0000313" key="3">
    <source>
        <dbReference type="Proteomes" id="UP000000709"/>
    </source>
</evidence>
<protein>
    <submittedName>
        <fullName evidence="2">Uncharacterized protein</fullName>
    </submittedName>
</protein>
<dbReference type="EMBL" id="GL996500">
    <property type="protein sequence ID" value="EGW33947.1"/>
    <property type="molecule type" value="Genomic_DNA"/>
</dbReference>
<evidence type="ECO:0000313" key="2">
    <source>
        <dbReference type="EMBL" id="EGW33947.1"/>
    </source>
</evidence>
<keyword evidence="3" id="KW-1185">Reference proteome</keyword>
<name>G3AJP6_SPAPN</name>
<organism evidence="3">
    <name type="scientific">Spathaspora passalidarum (strain NRRL Y-27907 / 11-Y1)</name>
    <dbReference type="NCBI Taxonomy" id="619300"/>
    <lineage>
        <taxon>Eukaryota</taxon>
        <taxon>Fungi</taxon>
        <taxon>Dikarya</taxon>
        <taxon>Ascomycota</taxon>
        <taxon>Saccharomycotina</taxon>
        <taxon>Pichiomycetes</taxon>
        <taxon>Debaryomycetaceae</taxon>
        <taxon>Spathaspora</taxon>
    </lineage>
</organism>
<proteinExistence type="predicted"/>
<reference evidence="2 3" key="1">
    <citation type="journal article" date="2011" name="Proc. Natl. Acad. Sci. U.S.A.">
        <title>Comparative genomics of xylose-fermenting fungi for enhanced biofuel production.</title>
        <authorList>
            <person name="Wohlbach D.J."/>
            <person name="Kuo A."/>
            <person name="Sato T.K."/>
            <person name="Potts K.M."/>
            <person name="Salamov A.A."/>
            <person name="LaButti K.M."/>
            <person name="Sun H."/>
            <person name="Clum A."/>
            <person name="Pangilinan J.L."/>
            <person name="Lindquist E.A."/>
            <person name="Lucas S."/>
            <person name="Lapidus A."/>
            <person name="Jin M."/>
            <person name="Gunawan C."/>
            <person name="Balan V."/>
            <person name="Dale B.E."/>
            <person name="Jeffries T.W."/>
            <person name="Zinkel R."/>
            <person name="Barry K.W."/>
            <person name="Grigoriev I.V."/>
            <person name="Gasch A.P."/>
        </authorList>
    </citation>
    <scope>NUCLEOTIDE SEQUENCE [LARGE SCALE GENOMIC DNA]</scope>
    <source>
        <strain evidence="3">NRRL Y-27907 / 11-Y1</strain>
    </source>
</reference>
<accession>G3AJP6</accession>
<gene>
    <name evidence="2" type="ORF">SPAPADRAFT_65146</name>
</gene>
<dbReference type="RefSeq" id="XP_007373531.1">
    <property type="nucleotide sequence ID" value="XM_007373469.1"/>
</dbReference>
<dbReference type="HOGENOM" id="CLU_622827_0_0_1"/>
<dbReference type="KEGG" id="spaa:SPAPADRAFT_65146"/>
<feature type="region of interest" description="Disordered" evidence="1">
    <location>
        <begin position="387"/>
        <end position="414"/>
    </location>
</feature>
<evidence type="ECO:0000256" key="1">
    <source>
        <dbReference type="SAM" id="MobiDB-lite"/>
    </source>
</evidence>
<dbReference type="AlphaFoldDB" id="G3AJP6"/>
<sequence length="440" mass="49284">MKSYHFDLYGQPFGFHRSKFFGKKDFESPILEAIITKLDVSSDKNSPFVNTDTTQSLHNTEKTATVETTTAVGTIVVAAEGSDATVKQSKRLRFKKWLEKAKSKGFIVDFSKIAAVDSSSNSNLDDYVCSSNDTNTIKAASDNTPNTTTAATNSSKLTDTTPKIITVTTPSISVTRPPLVSGSKREKVKGWFTKIIYGNLQTDSENVALKESVVDDKDANDEVIFVDYFTCSSTDLKDDHFKTVSPPEIHISKRHQLKQWFKGFFIYPQASSDDQNIPDPDLVDEHENVDFKSFDSIFLHGPPSSCSNDDANSFKVKPSFPSIFYTAVTESAPLLFQRLKDWFIRLVFGKGKSRDVDSTEDNDYADKDSDDVDLGVESEISLDVQGQTVLEDNGDITPNNDNTNDNISPDAETEDDDFEEIWVYCFERTLPYKKRVPKRK</sequence>
<feature type="compositionally biased region" description="Low complexity" evidence="1">
    <location>
        <begin position="395"/>
        <end position="410"/>
    </location>
</feature>
<dbReference type="GeneID" id="18875022"/>
<dbReference type="Proteomes" id="UP000000709">
    <property type="component" value="Unassembled WGS sequence"/>
</dbReference>